<dbReference type="Proteomes" id="UP000295195">
    <property type="component" value="Unassembled WGS sequence"/>
</dbReference>
<dbReference type="AlphaFoldDB" id="A0A4R6CQH9"/>
<accession>A0A4R6CQH9</accession>
<evidence type="ECO:0000313" key="1">
    <source>
        <dbReference type="EMBL" id="TDN28924.1"/>
    </source>
</evidence>
<reference evidence="1 2" key="1">
    <citation type="submission" date="2017-06" db="EMBL/GenBank/DDBJ databases">
        <authorList>
            <person name="Swanenburg J."/>
            <person name="Kort R."/>
        </authorList>
    </citation>
    <scope>NUCLEOTIDE SEQUENCE [LARGE SCALE GENOMIC DNA]</scope>
    <source>
        <strain evidence="1 2">RL05</strain>
    </source>
</reference>
<organism evidence="1 2">
    <name type="scientific">Lactobacillus crispatus</name>
    <dbReference type="NCBI Taxonomy" id="47770"/>
    <lineage>
        <taxon>Bacteria</taxon>
        <taxon>Bacillati</taxon>
        <taxon>Bacillota</taxon>
        <taxon>Bacilli</taxon>
        <taxon>Lactobacillales</taxon>
        <taxon>Lactobacillaceae</taxon>
        <taxon>Lactobacillus</taxon>
    </lineage>
</organism>
<dbReference type="RefSeq" id="WP_133476760.1">
    <property type="nucleotide sequence ID" value="NZ_NKLP01000257.1"/>
</dbReference>
<sequence>MEEYTLGALVKTLRLGTTSALLEPFKRILDPVMEDEVYSDIPRNEIVRVIKVLKTGDLAERKSFVIKKDTFDFVSDQYKLSKDLISLSKFARENDIYYNHLRKNVALWHEQRPEIFYKFFEYNIFYSMKNYYLVKSETKDFRIYYLGSLINNCNKMSEMVTTTNVAYTTAARCIAVTLLEQVQDETSTKGRVLGFGKDARRKITPIVGFYNGDIQFAPVLQHSPRSSGSLKFKTTQSNKRKVVLNFLMSDLLDKSKEQYFNLFLRALENRNVKIEVNLKTENGKINGRARLTLDSCYLNIDNLDRDSKDKTNIKREKDKAYGRVGEISNEEFAKFFNDRTDRDSGSYVQVTKNNKKPVYFGSTLYNVKVPMNSPETMMTMERVAHERGMSISAWMSFLTKLTVNTNQIAQLESFSREREEDETYKQNARVGKQVLEQHDLSPEVAKVSKAITKQFLEVKLNKDTLDKKIMADILNHPLVNYELAKIIEKENHENNDHKKISGGGKPYVQSGVSLLCSVFLFKKVYQIVDIYLKVFIIISDEEIKYEKRILIFK</sequence>
<name>A0A4R6CQH9_9LACO</name>
<gene>
    <name evidence="1" type="ORF">CEE75_12075</name>
</gene>
<evidence type="ECO:0000313" key="2">
    <source>
        <dbReference type="Proteomes" id="UP000295195"/>
    </source>
</evidence>
<protein>
    <submittedName>
        <fullName evidence="1">Uncharacterized protein</fullName>
    </submittedName>
</protein>
<proteinExistence type="predicted"/>
<dbReference type="EMBL" id="NKLP01000257">
    <property type="protein sequence ID" value="TDN28924.1"/>
    <property type="molecule type" value="Genomic_DNA"/>
</dbReference>
<comment type="caution">
    <text evidence="1">The sequence shown here is derived from an EMBL/GenBank/DDBJ whole genome shotgun (WGS) entry which is preliminary data.</text>
</comment>